<dbReference type="AlphaFoldDB" id="A0AAD6S9V3"/>
<proteinExistence type="predicted"/>
<comment type="caution">
    <text evidence="2">The sequence shown here is derived from an EMBL/GenBank/DDBJ whole genome shotgun (WGS) entry which is preliminary data.</text>
</comment>
<dbReference type="Proteomes" id="UP001218188">
    <property type="component" value="Unassembled WGS sequence"/>
</dbReference>
<feature type="region of interest" description="Disordered" evidence="1">
    <location>
        <begin position="52"/>
        <end position="108"/>
    </location>
</feature>
<evidence type="ECO:0000313" key="3">
    <source>
        <dbReference type="Proteomes" id="UP001218188"/>
    </source>
</evidence>
<gene>
    <name evidence="2" type="ORF">C8F04DRAFT_1194585</name>
</gene>
<protein>
    <submittedName>
        <fullName evidence="2">Uncharacterized protein</fullName>
    </submittedName>
</protein>
<accession>A0AAD6S9V3</accession>
<reference evidence="2" key="1">
    <citation type="submission" date="2023-03" db="EMBL/GenBank/DDBJ databases">
        <title>Massive genome expansion in bonnet fungi (Mycena s.s.) driven by repeated elements and novel gene families across ecological guilds.</title>
        <authorList>
            <consortium name="Lawrence Berkeley National Laboratory"/>
            <person name="Harder C.B."/>
            <person name="Miyauchi S."/>
            <person name="Viragh M."/>
            <person name="Kuo A."/>
            <person name="Thoen E."/>
            <person name="Andreopoulos B."/>
            <person name="Lu D."/>
            <person name="Skrede I."/>
            <person name="Drula E."/>
            <person name="Henrissat B."/>
            <person name="Morin E."/>
            <person name="Kohler A."/>
            <person name="Barry K."/>
            <person name="LaButti K."/>
            <person name="Morin E."/>
            <person name="Salamov A."/>
            <person name="Lipzen A."/>
            <person name="Mereny Z."/>
            <person name="Hegedus B."/>
            <person name="Baldrian P."/>
            <person name="Stursova M."/>
            <person name="Weitz H."/>
            <person name="Taylor A."/>
            <person name="Grigoriev I.V."/>
            <person name="Nagy L.G."/>
            <person name="Martin F."/>
            <person name="Kauserud H."/>
        </authorList>
    </citation>
    <scope>NUCLEOTIDE SEQUENCE</scope>
    <source>
        <strain evidence="2">CBHHK200</strain>
    </source>
</reference>
<dbReference type="EMBL" id="JARJCM010000211">
    <property type="protein sequence ID" value="KAJ7022375.1"/>
    <property type="molecule type" value="Genomic_DNA"/>
</dbReference>
<keyword evidence="3" id="KW-1185">Reference proteome</keyword>
<organism evidence="2 3">
    <name type="scientific">Mycena alexandri</name>
    <dbReference type="NCBI Taxonomy" id="1745969"/>
    <lineage>
        <taxon>Eukaryota</taxon>
        <taxon>Fungi</taxon>
        <taxon>Dikarya</taxon>
        <taxon>Basidiomycota</taxon>
        <taxon>Agaricomycotina</taxon>
        <taxon>Agaricomycetes</taxon>
        <taxon>Agaricomycetidae</taxon>
        <taxon>Agaricales</taxon>
        <taxon>Marasmiineae</taxon>
        <taxon>Mycenaceae</taxon>
        <taxon>Mycena</taxon>
    </lineage>
</organism>
<evidence type="ECO:0000256" key="1">
    <source>
        <dbReference type="SAM" id="MobiDB-lite"/>
    </source>
</evidence>
<sequence length="441" mass="48965">MSKIHYFTFFRFGVRFKRLEARTPNLNAAFAVTIFPGLQTSSTARLVVPPDNVAPRSSQFPVSTQNVSDSAADATTNQPDQAKIRSTTGFYPSPDDSGDQIDDPVHHNDPFASVQALRSPSPTSCTLIQLDRRVHYRLPPTAPSTPAPFQPSLRHFPWDIQHSKVDGRNTWDPLGLTVCSCLVSGNLTRTGRVASKWRSVLRKPSTHFHRQFECCTNLDATLRSFRLSSDMFTKHPNLQQISRRTRLSVFPFMISTPYLYSLPGSLRDDDLSGGGQKVPEIGGPRRPVPDHRSGVVWHVGIPLATSGDICPILGGRMPPDAGGPGQTGISLGDPIDVDRSETPCTLHNVWLNHGNHDVAGKVSSSISSIQQLFIISTIVPKAGLRRQDELEIFFLGPRRVQGQVRYRTKFWDVGSQTQVETGQKFHQVPPRNVRCEEILCF</sequence>
<name>A0AAD6S9V3_9AGAR</name>
<feature type="compositionally biased region" description="Polar residues" evidence="1">
    <location>
        <begin position="55"/>
        <end position="90"/>
    </location>
</feature>
<evidence type="ECO:0000313" key="2">
    <source>
        <dbReference type="EMBL" id="KAJ7022375.1"/>
    </source>
</evidence>